<dbReference type="Proteomes" id="UP000765509">
    <property type="component" value="Unassembled WGS sequence"/>
</dbReference>
<protein>
    <submittedName>
        <fullName evidence="2">Uncharacterized protein</fullName>
    </submittedName>
</protein>
<gene>
    <name evidence="2" type="ORF">O181_024828</name>
</gene>
<feature type="region of interest" description="Disordered" evidence="1">
    <location>
        <begin position="1"/>
        <end position="26"/>
    </location>
</feature>
<dbReference type="EMBL" id="AVOT02008011">
    <property type="protein sequence ID" value="MBW0485113.1"/>
    <property type="molecule type" value="Genomic_DNA"/>
</dbReference>
<sequence length="134" mass="14642">MAQIPLIQGGGPGDKDPQAQSQGNGLAFVRSKNFPKGLIKEYMERENEGDPEANCPYIVGGFNFHTTLIARGLSCGYDTLTLTTPAVRTLFIYTGPSKFKRNSFSEFLTLWTWAGRFSHIPDPLPASGDSSPDN</sequence>
<name>A0A9Q3CLH8_9BASI</name>
<evidence type="ECO:0000313" key="2">
    <source>
        <dbReference type="EMBL" id="MBW0485113.1"/>
    </source>
</evidence>
<keyword evidence="3" id="KW-1185">Reference proteome</keyword>
<comment type="caution">
    <text evidence="2">The sequence shown here is derived from an EMBL/GenBank/DDBJ whole genome shotgun (WGS) entry which is preliminary data.</text>
</comment>
<proteinExistence type="predicted"/>
<dbReference type="AlphaFoldDB" id="A0A9Q3CLH8"/>
<evidence type="ECO:0000313" key="3">
    <source>
        <dbReference type="Proteomes" id="UP000765509"/>
    </source>
</evidence>
<organism evidence="2 3">
    <name type="scientific">Austropuccinia psidii MF-1</name>
    <dbReference type="NCBI Taxonomy" id="1389203"/>
    <lineage>
        <taxon>Eukaryota</taxon>
        <taxon>Fungi</taxon>
        <taxon>Dikarya</taxon>
        <taxon>Basidiomycota</taxon>
        <taxon>Pucciniomycotina</taxon>
        <taxon>Pucciniomycetes</taxon>
        <taxon>Pucciniales</taxon>
        <taxon>Sphaerophragmiaceae</taxon>
        <taxon>Austropuccinia</taxon>
    </lineage>
</organism>
<reference evidence="2" key="1">
    <citation type="submission" date="2021-03" db="EMBL/GenBank/DDBJ databases">
        <title>Draft genome sequence of rust myrtle Austropuccinia psidii MF-1, a brazilian biotype.</title>
        <authorList>
            <person name="Quecine M.C."/>
            <person name="Pachon D.M.R."/>
            <person name="Bonatelli M.L."/>
            <person name="Correr F.H."/>
            <person name="Franceschini L.M."/>
            <person name="Leite T.F."/>
            <person name="Margarido G.R.A."/>
            <person name="Almeida C.A."/>
            <person name="Ferrarezi J.A."/>
            <person name="Labate C.A."/>
        </authorList>
    </citation>
    <scope>NUCLEOTIDE SEQUENCE</scope>
    <source>
        <strain evidence="2">MF-1</strain>
    </source>
</reference>
<accession>A0A9Q3CLH8</accession>
<evidence type="ECO:0000256" key="1">
    <source>
        <dbReference type="SAM" id="MobiDB-lite"/>
    </source>
</evidence>